<dbReference type="Gene3D" id="3.40.50.720">
    <property type="entry name" value="NAD(P)-binding Rossmann-like Domain"/>
    <property type="match status" value="1"/>
</dbReference>
<keyword evidence="3" id="KW-1185">Reference proteome</keyword>
<dbReference type="InterPro" id="IPR002347">
    <property type="entry name" value="SDR_fam"/>
</dbReference>
<dbReference type="InterPro" id="IPR036291">
    <property type="entry name" value="NAD(P)-bd_dom_sf"/>
</dbReference>
<dbReference type="VEuPathDB" id="FungiDB:SI65_07946"/>
<dbReference type="InterPro" id="IPR051468">
    <property type="entry name" value="Fungal_SecMetab_SDRs"/>
</dbReference>
<reference evidence="2 3" key="1">
    <citation type="journal article" date="2016" name="BMC Genomics">
        <title>Comparative genomic and transcriptomic analyses of the Fuzhuan brick tea-fermentation fungus Aspergillus cristatus.</title>
        <authorList>
            <person name="Ge Y."/>
            <person name="Wang Y."/>
            <person name="Liu Y."/>
            <person name="Tan Y."/>
            <person name="Ren X."/>
            <person name="Zhang X."/>
            <person name="Hyde K.D."/>
            <person name="Liu Y."/>
            <person name="Liu Z."/>
        </authorList>
    </citation>
    <scope>NUCLEOTIDE SEQUENCE [LARGE SCALE GENOMIC DNA]</scope>
    <source>
        <strain evidence="2 3">GZAAS20.1005</strain>
    </source>
</reference>
<sequence length="241" mass="26045">MASYLVTGSSRGLNLGFCNMLASKPASEVSKVFATARRHTDALKDLVSRYPRRVEFVLMDVLSEESVQKATEQVEKSLGGKGLDVLINGVGIMPFAPEGVHTVNNLGSILSSNVLGAHLALIMVNSTSLGSTTLAPKYHTHMPTPAYKISKAALNMLTVQYAMDFADQGFIFFVICPGVVGEDGSWGEFADLTIEQSANAILNVVFNSTPQANNGKFMNIHVPGWERSEGINEYNSGEILW</sequence>
<gene>
    <name evidence="2" type="ORF">SI65_07946</name>
</gene>
<dbReference type="OrthoDB" id="7289984at2759"/>
<dbReference type="PANTHER" id="PTHR43544">
    <property type="entry name" value="SHORT-CHAIN DEHYDROGENASE/REDUCTASE"/>
    <property type="match status" value="1"/>
</dbReference>
<evidence type="ECO:0000313" key="2">
    <source>
        <dbReference type="EMBL" id="ODM16439.1"/>
    </source>
</evidence>
<dbReference type="GO" id="GO:0016491">
    <property type="term" value="F:oxidoreductase activity"/>
    <property type="evidence" value="ECO:0007669"/>
    <property type="project" value="TreeGrafter"/>
</dbReference>
<dbReference type="GO" id="GO:0005737">
    <property type="term" value="C:cytoplasm"/>
    <property type="evidence" value="ECO:0007669"/>
    <property type="project" value="TreeGrafter"/>
</dbReference>
<comment type="similarity">
    <text evidence="1">Belongs to the short-chain dehydrogenases/reductases (SDR) family.</text>
</comment>
<dbReference type="PRINTS" id="PR00081">
    <property type="entry name" value="GDHRDH"/>
</dbReference>
<dbReference type="AlphaFoldDB" id="A0A1E3B675"/>
<evidence type="ECO:0000313" key="3">
    <source>
        <dbReference type="Proteomes" id="UP000094569"/>
    </source>
</evidence>
<dbReference type="EMBL" id="JXNT01000011">
    <property type="protein sequence ID" value="ODM16439.1"/>
    <property type="molecule type" value="Genomic_DNA"/>
</dbReference>
<comment type="caution">
    <text evidence="2">The sequence shown here is derived from an EMBL/GenBank/DDBJ whole genome shotgun (WGS) entry which is preliminary data.</text>
</comment>
<dbReference type="PANTHER" id="PTHR43544:SF36">
    <property type="entry name" value="CHAIN OXIDOREDUCTASE (CSGA), PUTATIVE (AFU_ORTHOLOGUE AFUA_4G00910)-RELATED"/>
    <property type="match status" value="1"/>
</dbReference>
<accession>A0A1E3B675</accession>
<organism evidence="2 3">
    <name type="scientific">Aspergillus cristatus</name>
    <name type="common">Chinese Fuzhuan brick tea-fermentation fungus</name>
    <name type="synonym">Eurotium cristatum</name>
    <dbReference type="NCBI Taxonomy" id="573508"/>
    <lineage>
        <taxon>Eukaryota</taxon>
        <taxon>Fungi</taxon>
        <taxon>Dikarya</taxon>
        <taxon>Ascomycota</taxon>
        <taxon>Pezizomycotina</taxon>
        <taxon>Eurotiomycetes</taxon>
        <taxon>Eurotiomycetidae</taxon>
        <taxon>Eurotiales</taxon>
        <taxon>Aspergillaceae</taxon>
        <taxon>Aspergillus</taxon>
        <taxon>Aspergillus subgen. Aspergillus</taxon>
    </lineage>
</organism>
<dbReference type="SUPFAM" id="SSF51735">
    <property type="entry name" value="NAD(P)-binding Rossmann-fold domains"/>
    <property type="match status" value="1"/>
</dbReference>
<dbReference type="Proteomes" id="UP000094569">
    <property type="component" value="Unassembled WGS sequence"/>
</dbReference>
<dbReference type="Pfam" id="PF00106">
    <property type="entry name" value="adh_short"/>
    <property type="match status" value="1"/>
</dbReference>
<proteinExistence type="inferred from homology"/>
<protein>
    <submittedName>
        <fullName evidence="2">Uncharacterized protein</fullName>
    </submittedName>
</protein>
<evidence type="ECO:0000256" key="1">
    <source>
        <dbReference type="ARBA" id="ARBA00006484"/>
    </source>
</evidence>
<name>A0A1E3B675_ASPCR</name>